<feature type="signal peptide" evidence="6">
    <location>
        <begin position="1"/>
        <end position="22"/>
    </location>
</feature>
<comment type="caution">
    <text evidence="7">The sequence shown here is derived from an EMBL/GenBank/DDBJ whole genome shotgun (WGS) entry which is preliminary data.</text>
</comment>
<dbReference type="PANTHER" id="PTHR31232">
    <property type="match status" value="1"/>
</dbReference>
<protein>
    <recommendedName>
        <fullName evidence="6">S-protein homolog</fullName>
    </recommendedName>
</protein>
<keyword evidence="3 6" id="KW-0713">Self-incompatibility</keyword>
<keyword evidence="5 6" id="KW-0732">Signal</keyword>
<dbReference type="EMBL" id="JAAWWB010000007">
    <property type="protein sequence ID" value="KAG6779838.1"/>
    <property type="molecule type" value="Genomic_DNA"/>
</dbReference>
<evidence type="ECO:0000256" key="2">
    <source>
        <dbReference type="ARBA" id="ARBA00005581"/>
    </source>
</evidence>
<dbReference type="InterPro" id="IPR010264">
    <property type="entry name" value="Self-incomp_S1"/>
</dbReference>
<accession>A0A8X8A8M6</accession>
<evidence type="ECO:0000256" key="4">
    <source>
        <dbReference type="ARBA" id="ARBA00022525"/>
    </source>
</evidence>
<evidence type="ECO:0000313" key="8">
    <source>
        <dbReference type="Proteomes" id="UP000886885"/>
    </source>
</evidence>
<keyword evidence="8" id="KW-1185">Reference proteome</keyword>
<dbReference type="PANTHER" id="PTHR31232:SF142">
    <property type="entry name" value="S-PROTEIN HOMOLOG"/>
    <property type="match status" value="1"/>
</dbReference>
<feature type="chain" id="PRO_5036515167" description="S-protein homolog" evidence="6">
    <location>
        <begin position="23"/>
        <end position="188"/>
    </location>
</feature>
<organism evidence="7 8">
    <name type="scientific">Populus tomentosa</name>
    <name type="common">Chinese white poplar</name>
    <dbReference type="NCBI Taxonomy" id="118781"/>
    <lineage>
        <taxon>Eukaryota</taxon>
        <taxon>Viridiplantae</taxon>
        <taxon>Streptophyta</taxon>
        <taxon>Embryophyta</taxon>
        <taxon>Tracheophyta</taxon>
        <taxon>Spermatophyta</taxon>
        <taxon>Magnoliopsida</taxon>
        <taxon>eudicotyledons</taxon>
        <taxon>Gunneridae</taxon>
        <taxon>Pentapetalae</taxon>
        <taxon>rosids</taxon>
        <taxon>fabids</taxon>
        <taxon>Malpighiales</taxon>
        <taxon>Salicaceae</taxon>
        <taxon>Saliceae</taxon>
        <taxon>Populus</taxon>
    </lineage>
</organism>
<dbReference type="GO" id="GO:0060320">
    <property type="term" value="P:rejection of self pollen"/>
    <property type="evidence" value="ECO:0007669"/>
    <property type="project" value="UniProtKB-KW"/>
</dbReference>
<reference evidence="7" key="1">
    <citation type="journal article" date="2020" name="bioRxiv">
        <title>Hybrid origin of Populus tomentosa Carr. identified through genome sequencing and phylogenomic analysis.</title>
        <authorList>
            <person name="An X."/>
            <person name="Gao K."/>
            <person name="Chen Z."/>
            <person name="Li J."/>
            <person name="Yang X."/>
            <person name="Yang X."/>
            <person name="Zhou J."/>
            <person name="Guo T."/>
            <person name="Zhao T."/>
            <person name="Huang S."/>
            <person name="Miao D."/>
            <person name="Khan W.U."/>
            <person name="Rao P."/>
            <person name="Ye M."/>
            <person name="Lei B."/>
            <person name="Liao W."/>
            <person name="Wang J."/>
            <person name="Ji L."/>
            <person name="Li Y."/>
            <person name="Guo B."/>
            <person name="Mustafa N.S."/>
            <person name="Li S."/>
            <person name="Yun Q."/>
            <person name="Keller S.R."/>
            <person name="Mao J."/>
            <person name="Zhang R."/>
            <person name="Strauss S.H."/>
        </authorList>
    </citation>
    <scope>NUCLEOTIDE SEQUENCE</scope>
    <source>
        <strain evidence="7">GM15</strain>
        <tissue evidence="7">Leaf</tissue>
    </source>
</reference>
<dbReference type="GO" id="GO:0005576">
    <property type="term" value="C:extracellular region"/>
    <property type="evidence" value="ECO:0007669"/>
    <property type="project" value="UniProtKB-SubCell"/>
</dbReference>
<evidence type="ECO:0000256" key="5">
    <source>
        <dbReference type="ARBA" id="ARBA00022729"/>
    </source>
</evidence>
<evidence type="ECO:0000256" key="3">
    <source>
        <dbReference type="ARBA" id="ARBA00022471"/>
    </source>
</evidence>
<evidence type="ECO:0000256" key="1">
    <source>
        <dbReference type="ARBA" id="ARBA00004613"/>
    </source>
</evidence>
<gene>
    <name evidence="7" type="ORF">POTOM_016239</name>
</gene>
<comment type="similarity">
    <text evidence="2 6">Belongs to the plant self-incompatibility (S1) protein family.</text>
</comment>
<evidence type="ECO:0000256" key="6">
    <source>
        <dbReference type="RuleBase" id="RU367044"/>
    </source>
</evidence>
<evidence type="ECO:0000313" key="7">
    <source>
        <dbReference type="EMBL" id="KAG6779838.1"/>
    </source>
</evidence>
<keyword evidence="4 6" id="KW-0964">Secreted</keyword>
<proteinExistence type="inferred from homology"/>
<dbReference type="Proteomes" id="UP000886885">
    <property type="component" value="Chromosome 4A"/>
</dbReference>
<dbReference type="AlphaFoldDB" id="A0A8X8A8M6"/>
<name>A0A8X8A8M6_POPTO</name>
<dbReference type="Pfam" id="PF05938">
    <property type="entry name" value="Self-incomp_S1"/>
    <property type="match status" value="1"/>
</dbReference>
<sequence length="188" mass="22484">MDIKYTIMLFLLVANALTPSSAAWDLWTEKMGWKVNIVNQLSHNKRLFVHCKSKDDDLGPHYVQSKDRFVFRFVENFYWATTLFWCSMSTDRKTYASFDVFWSADNHAKNKNFNLQGFIATREIVWLVRDDGIYFRAQRNYGNSYFPRYITEEIFYRKWDKKKLLSKLYSLLEQLLCSSVALVDIKEF</sequence>
<comment type="subcellular location">
    <subcellularLocation>
        <location evidence="1 6">Secreted</location>
    </subcellularLocation>
</comment>
<dbReference type="OrthoDB" id="843380at2759"/>